<protein>
    <submittedName>
        <fullName evidence="4">Alpha-galactosidase</fullName>
    </submittedName>
</protein>
<dbReference type="Proteomes" id="UP000001873">
    <property type="component" value="Chromosome"/>
</dbReference>
<dbReference type="PROSITE" id="PS50022">
    <property type="entry name" value="FA58C_3"/>
    <property type="match status" value="1"/>
</dbReference>
<dbReference type="SMART" id="SM00776">
    <property type="entry name" value="NPCBM"/>
    <property type="match status" value="1"/>
</dbReference>
<accession>B4U0C1</accession>
<organism evidence="4 5">
    <name type="scientific">Streptococcus equi subsp. zooepidemicus (strain MGCS10565)</name>
    <dbReference type="NCBI Taxonomy" id="552526"/>
    <lineage>
        <taxon>Bacteria</taxon>
        <taxon>Bacillati</taxon>
        <taxon>Bacillota</taxon>
        <taxon>Bacilli</taxon>
        <taxon>Lactobacillales</taxon>
        <taxon>Streptococcaceae</taxon>
        <taxon>Streptococcus</taxon>
    </lineage>
</organism>
<proteinExistence type="predicted"/>
<feature type="domain" description="F5/8 type C" evidence="3">
    <location>
        <begin position="948"/>
        <end position="1096"/>
    </location>
</feature>
<evidence type="ECO:0000313" key="5">
    <source>
        <dbReference type="Proteomes" id="UP000001873"/>
    </source>
</evidence>
<dbReference type="Pfam" id="PF04650">
    <property type="entry name" value="YSIRK_signal"/>
    <property type="match status" value="1"/>
</dbReference>
<dbReference type="CAZy" id="CBM51">
    <property type="family name" value="Carbohydrate-Binding Module Family 51"/>
</dbReference>
<dbReference type="InterPro" id="IPR008979">
    <property type="entry name" value="Galactose-bd-like_sf"/>
</dbReference>
<dbReference type="Gene3D" id="2.60.120.260">
    <property type="entry name" value="Galactose-binding domain-like"/>
    <property type="match status" value="1"/>
</dbReference>
<dbReference type="SUPFAM" id="SSF50939">
    <property type="entry name" value="Sialidases"/>
    <property type="match status" value="1"/>
</dbReference>
<dbReference type="CAZy" id="CBM32">
    <property type="family name" value="Carbohydrate-Binding Module Family 32"/>
</dbReference>
<dbReference type="SUPFAM" id="SSF49785">
    <property type="entry name" value="Galactose-binding domain-like"/>
    <property type="match status" value="2"/>
</dbReference>
<dbReference type="InterPro" id="IPR036278">
    <property type="entry name" value="Sialidase_sf"/>
</dbReference>
<dbReference type="InterPro" id="IPR013222">
    <property type="entry name" value="Glyco_hyd_98_carb-bd"/>
</dbReference>
<dbReference type="NCBIfam" id="TIGR01168">
    <property type="entry name" value="YSIRK_signal"/>
    <property type="match status" value="1"/>
</dbReference>
<dbReference type="HOGENOM" id="CLU_259917_0_0_9"/>
<keyword evidence="1" id="KW-0732">Signal</keyword>
<dbReference type="InterPro" id="IPR005877">
    <property type="entry name" value="YSIRK_signal_dom"/>
</dbReference>
<dbReference type="Pfam" id="PF08305">
    <property type="entry name" value="NPCBM"/>
    <property type="match status" value="1"/>
</dbReference>
<feature type="compositionally biased region" description="Polar residues" evidence="2">
    <location>
        <begin position="86"/>
        <end position="106"/>
    </location>
</feature>
<dbReference type="InterPro" id="IPR000421">
    <property type="entry name" value="FA58C"/>
</dbReference>
<feature type="compositionally biased region" description="Low complexity" evidence="2">
    <location>
        <begin position="64"/>
        <end position="85"/>
    </location>
</feature>
<feature type="compositionally biased region" description="Low complexity" evidence="2">
    <location>
        <begin position="107"/>
        <end position="133"/>
    </location>
</feature>
<sequence length="1326" mass="147257">MFKGEDPMFKPYTDGKQRFAIKTFKTGTASVLVATLFLTLGLTTVSADEQQATASAATATALEAEEAANQQTADQSTTAAQDTAAEGSSETLSVTVTANTEANDSKSQAATAEQATEASTEETTNQEQTEVSQAVETTDKTETKDYIYLSDETRVNPSKVGHGSFLQDKNPAGGTITLVVDGEVLAFDKGIAVHAPSQLYYDVEQYSNEYTRLSAYLGVDYSRRGKGDGVSFNIYKSKDGKNWESLVTTGTVTGASEAVYVDLDITGAKYVKLIANSLKNNGNDHSVYADLRLLKTDYDLSSEVSYDRLKTTEEYDALLSKNSVTDNYDNPDNLALVLEREFVNRVGYHTIQSAVKKNEKVKVALDWLLSDEDALSLFLEAGSMFNGSTLKTLNALGDLYATNKADLEDKENGYVYKKMMLATAVAYCKEIKSFVVNYGGAYLASDPVLKYQAFKELYRDNEFLRKEEFANYNMELVRAVMDAKIDDEEILWLHHYAEQKYGDKVASYTSGYSYTKYKNIGYGGADMRSADNQAQWTEKYQLVGTLNDDAFNVTYDNRHRIWMLMEKGAICWGLSNLGVAVNEVFGIPAVNIYQKGHEAYLVYRQDDQGNGIWDIRDSVYGNRWAISYSRWGTTTATEARLLLGWGLKSYNDIHKNASYMLLAQAALNQYDKFKESLYYNLIANVYKAGSDQQIEAYSKALDVLELNLDTYDGLIEAYAKNGQKTDQDWLDLGKRVIAAYTYYPQVMVEAIKRITPNISDQAAKAELDMLSYNALLKAKAATDKEVLQSNEVRIIANYILTGNPIKTASFSFDDKTLRLHENYQDTDLTVRYSIDNGKTWLETKDKVIVFSDDLLTKLNVEDGILVGFDAVSATYRIDLTKAAAPTNSSLYGNDLENRLIGAIEYLEVSLDNGQSWQAYDGTERFNDNITVLARYQAHGTSLASDSVTYTFTTDSTDATMHYISIDDIQAVTYANEQSGRSGKHMVDGRDMATQWHTLFNQVTEDKSYTVEFKDDKNFSAIAYLPGGVNGMIHSAKVDISSDGKVWTTVVDSTDWKQNTELKTVSFTPTTGRFVRITALDTYGKSSGQANKFVSGSAYRFFEDISSPIEAPVRNDILALKDSILTILKETNTATKEIESFTITNSGLTAATTEKNQAIQDRILETIKTLGLTGTYYITLENTGTYDDLADLLNHQLVITYQDKTTGPLYVLAMNSLSSGDEALDAEYSLDLIKSALKSALESENIDLKTFEGLSISSQLPAAKTAVNTALMEKLHQLLPGDYFIDLAGLPTSASIDELLDSQLYIYYRESHWTTGYALDRGAFQQL</sequence>
<dbReference type="EMBL" id="CP001129">
    <property type="protein sequence ID" value="ACG61564.1"/>
    <property type="molecule type" value="Genomic_DNA"/>
</dbReference>
<feature type="region of interest" description="Disordered" evidence="2">
    <location>
        <begin position="64"/>
        <end position="138"/>
    </location>
</feature>
<reference evidence="4 5" key="1">
    <citation type="journal article" date="2008" name="PLoS ONE">
        <title>Genome sequence of a lancefield group C Streptococcus zooepidemicus strain causing epidemic nephritis: new information about an old disease.</title>
        <authorList>
            <person name="Beres S.B."/>
            <person name="Sesso R."/>
            <person name="Pinto S.W.L."/>
            <person name="Hoe N.P."/>
            <person name="Porcella S.F."/>
            <person name="Deleo F.R."/>
            <person name="Musser J.M."/>
        </authorList>
    </citation>
    <scope>NUCLEOTIDE SEQUENCE [LARGE SCALE GENOMIC DNA]</scope>
    <source>
        <strain evidence="4 5">MGCS10565</strain>
    </source>
</reference>
<dbReference type="Gene3D" id="2.60.120.1060">
    <property type="entry name" value="NPCBM/NEW2 domain"/>
    <property type="match status" value="1"/>
</dbReference>
<evidence type="ECO:0000259" key="3">
    <source>
        <dbReference type="PROSITE" id="PS50022"/>
    </source>
</evidence>
<dbReference type="Pfam" id="PF00754">
    <property type="entry name" value="F5_F8_type_C"/>
    <property type="match status" value="1"/>
</dbReference>
<dbReference type="KEGG" id="sez:Sez_0186"/>
<dbReference type="InterPro" id="IPR038637">
    <property type="entry name" value="NPCBM_sf"/>
</dbReference>
<evidence type="ECO:0000256" key="2">
    <source>
        <dbReference type="SAM" id="MobiDB-lite"/>
    </source>
</evidence>
<gene>
    <name evidence="4" type="ordered locus">Sez_0186</name>
</gene>
<name>B4U0C1_STREM</name>
<evidence type="ECO:0000256" key="1">
    <source>
        <dbReference type="ARBA" id="ARBA00022729"/>
    </source>
</evidence>
<evidence type="ECO:0000313" key="4">
    <source>
        <dbReference type="EMBL" id="ACG61564.1"/>
    </source>
</evidence>